<comment type="caution">
    <text evidence="1">The sequence shown here is derived from an EMBL/GenBank/DDBJ whole genome shotgun (WGS) entry which is preliminary data.</text>
</comment>
<keyword evidence="2" id="KW-1185">Reference proteome</keyword>
<name>A0ABR2CU88_9ROSI</name>
<accession>A0ABR2CU88</accession>
<evidence type="ECO:0000313" key="2">
    <source>
        <dbReference type="Proteomes" id="UP001472677"/>
    </source>
</evidence>
<proteinExistence type="predicted"/>
<reference evidence="1 2" key="1">
    <citation type="journal article" date="2024" name="G3 (Bethesda)">
        <title>Genome assembly of Hibiscus sabdariffa L. provides insights into metabolisms of medicinal natural products.</title>
        <authorList>
            <person name="Kim T."/>
        </authorList>
    </citation>
    <scope>NUCLEOTIDE SEQUENCE [LARGE SCALE GENOMIC DNA]</scope>
    <source>
        <strain evidence="1">TK-2024</strain>
        <tissue evidence="1">Old leaves</tissue>
    </source>
</reference>
<dbReference type="EMBL" id="JBBPBM010000043">
    <property type="protein sequence ID" value="KAK8523351.1"/>
    <property type="molecule type" value="Genomic_DNA"/>
</dbReference>
<evidence type="ECO:0000313" key="1">
    <source>
        <dbReference type="EMBL" id="KAK8523351.1"/>
    </source>
</evidence>
<protein>
    <submittedName>
        <fullName evidence="1">Uncharacterized protein</fullName>
    </submittedName>
</protein>
<gene>
    <name evidence="1" type="ORF">V6N12_047874</name>
</gene>
<organism evidence="1 2">
    <name type="scientific">Hibiscus sabdariffa</name>
    <name type="common">roselle</name>
    <dbReference type="NCBI Taxonomy" id="183260"/>
    <lineage>
        <taxon>Eukaryota</taxon>
        <taxon>Viridiplantae</taxon>
        <taxon>Streptophyta</taxon>
        <taxon>Embryophyta</taxon>
        <taxon>Tracheophyta</taxon>
        <taxon>Spermatophyta</taxon>
        <taxon>Magnoliopsida</taxon>
        <taxon>eudicotyledons</taxon>
        <taxon>Gunneridae</taxon>
        <taxon>Pentapetalae</taxon>
        <taxon>rosids</taxon>
        <taxon>malvids</taxon>
        <taxon>Malvales</taxon>
        <taxon>Malvaceae</taxon>
        <taxon>Malvoideae</taxon>
        <taxon>Hibiscus</taxon>
    </lineage>
</organism>
<sequence>MLNSTSPDLYDFPVPTPRATAIEWNAVPSSWNLRCIPLGAKGADSDSSIVFSICKLRDWHCYGRCLNTNSATERHATSSPMAMRTCNSFSMQFPATQYIGLTEVLGGSMASSVLHWSGAKESGKSTVKYPWTKYQTAELSGKRFLSSSFIYYNNHMSVLSESFFAASQSSMHRSKT</sequence>
<dbReference type="Proteomes" id="UP001472677">
    <property type="component" value="Unassembled WGS sequence"/>
</dbReference>